<dbReference type="Proteomes" id="UP000815325">
    <property type="component" value="Unassembled WGS sequence"/>
</dbReference>
<feature type="compositionally biased region" description="Polar residues" evidence="1">
    <location>
        <begin position="689"/>
        <end position="701"/>
    </location>
</feature>
<comment type="caution">
    <text evidence="2">The sequence shown here is derived from an EMBL/GenBank/DDBJ whole genome shotgun (WGS) entry which is preliminary data.</text>
</comment>
<evidence type="ECO:0000313" key="3">
    <source>
        <dbReference type="Proteomes" id="UP000815325"/>
    </source>
</evidence>
<gene>
    <name evidence="2" type="ORF">DUNSADRAFT_18151</name>
</gene>
<sequence length="1361" mass="142578">MTTSAAASSNAAASISAGIVSSVLCGRASLAHSNGSWLQCVHTPLRRQASAGVSTRDSKSSSSSKGKNIEVRAAHKGPVNTSKGSKGKGATRSSSLGAVEPDAANMGSMEPEATKMVSVEPEATKAGPVKDEAAKAGPVGPKATKVGPVKHEATKVGPVKRATTKMGHSAGVRAERQAAHAGPVEPGDSKAGTKHGRGRPPGSGTKRAPLPARLSLQQKRKPQVKQQQPSSTEQGGSLLQGEQAYAQASKSRHVDSPAGTGLAHSSITSAQGSRRTQRSSPALPQPSSADAPVHSTSAATSHSSSWRNQYRVVNSFKSQPKAALEQQPVQLPQQPLQPNPPAAAAISQQRLEEPKPRSPPSPSSDAARMHQHYLEQPTHRVPQQNMEFLPSQQAPQQRLAQPTQQAPQQRNMDFLASQQPLQQDTERPARGNPQLRSLHAARTPQQSLKNLAPQAPQQQHPLPLNDTSQQPNKPPIGTSSASTNVEQPTATLKDHQQPTAILKDPQQPTAILDRPQQPTTTRKHPQQLTATLKNPKQPTTTRKDPQQPTATLEAPQHLIAASEHRKWPTTTLLKDPKQLTALIRHCHNLDQLADLLHRHCGISAINHSALQRTCNLNGSFDGTVGPWSLSGSGATAHVQGRGGGGGGGGAAAQSSSSYGFFEGSSSSSSNSTGGGTGRLTKGRRRRSSDSIAPSETLNSIGNERDTAEAGASPTEAAAGQEPEQAPIRTPAAALTTPPAQSPQPPTAGTQPPPCLDGVALSAALHRLAVLAPVPDVNDANAHSSDAGHNGRVSTSHELGRPSAAPAPLHSAGAADTSSDSSSGSAPISATSVARHESGAPRSNAPTDGAASGSPAFPASTLPPLTPPHPVSLGTQQPLQPSAVAGAGGAAAAGAAVSGVPAAGAAGVAAAAGAAGGAAAAEALERDGDRTSLPTFGCAEDAQRLADALLEAGMTNGLLQDPFSWKMGTKKKVSFLRNLGLKSGWQLTAGLFIEKEIGGPWHAVFQLEFSSSDLRLCIEVRKLQDMGWRELSSLLWSAAHLGFRACAHTDNFAIDAQDSRPSAAAAFAAEQQQGPTGRAVHPITGQSPAPWMKAVLQRMASIGFHAADAQALSNTIWALSRLGVVPGQAWMMSYLQVLTGKQVFFVCSSGLGGTSGFLVLDAKGPQLERCQAVQATLPRLQAQHLTNILYALAKLHLLQRQQEQEGRLESLLPPAEAWMSAFLHEVSGLNSGTFERKRVNGFAVGSNVCATDVSAPEASLFVGPNLRNPADNFETELIFANRPKCGRAANGLLSPTAPNWVIFGDLESLYRKKLLKKNEVKKPVLFERRWLASGRPLLHCCSSIHKYTGDCKRHQAKLFLHM</sequence>
<feature type="region of interest" description="Disordered" evidence="1">
    <location>
        <begin position="633"/>
        <end position="754"/>
    </location>
</feature>
<dbReference type="EMBL" id="MU069527">
    <property type="protein sequence ID" value="KAF5839991.1"/>
    <property type="molecule type" value="Genomic_DNA"/>
</dbReference>
<keyword evidence="3" id="KW-1185">Reference proteome</keyword>
<feature type="compositionally biased region" description="Polar residues" evidence="1">
    <location>
        <begin position="381"/>
        <end position="423"/>
    </location>
</feature>
<evidence type="ECO:0000313" key="2">
    <source>
        <dbReference type="EMBL" id="KAF5839991.1"/>
    </source>
</evidence>
<feature type="compositionally biased region" description="Low complexity" evidence="1">
    <location>
        <begin position="708"/>
        <end position="738"/>
    </location>
</feature>
<feature type="compositionally biased region" description="Gly residues" evidence="1">
    <location>
        <begin position="640"/>
        <end position="650"/>
    </location>
</feature>
<feature type="compositionally biased region" description="Polar residues" evidence="1">
    <location>
        <begin position="306"/>
        <end position="318"/>
    </location>
</feature>
<reference evidence="2" key="1">
    <citation type="submission" date="2017-08" db="EMBL/GenBank/DDBJ databases">
        <authorList>
            <person name="Polle J.E."/>
            <person name="Barry K."/>
            <person name="Cushman J."/>
            <person name="Schmutz J."/>
            <person name="Tran D."/>
            <person name="Hathwaick L.T."/>
            <person name="Yim W.C."/>
            <person name="Jenkins J."/>
            <person name="Mckie-Krisberg Z.M."/>
            <person name="Prochnik S."/>
            <person name="Lindquist E."/>
            <person name="Dockter R.B."/>
            <person name="Adam C."/>
            <person name="Molina H."/>
            <person name="Bunkerborg J."/>
            <person name="Jin E."/>
            <person name="Buchheim M."/>
            <person name="Magnuson J."/>
        </authorList>
    </citation>
    <scope>NUCLEOTIDE SEQUENCE</scope>
    <source>
        <strain evidence="2">CCAP 19/18</strain>
    </source>
</reference>
<feature type="compositionally biased region" description="Low complexity" evidence="1">
    <location>
        <begin position="451"/>
        <end position="464"/>
    </location>
</feature>
<evidence type="ECO:0000256" key="1">
    <source>
        <dbReference type="SAM" id="MobiDB-lite"/>
    </source>
</evidence>
<accession>A0ABQ7GZK3</accession>
<organism evidence="2 3">
    <name type="scientific">Dunaliella salina</name>
    <name type="common">Green alga</name>
    <name type="synonym">Protococcus salinus</name>
    <dbReference type="NCBI Taxonomy" id="3046"/>
    <lineage>
        <taxon>Eukaryota</taxon>
        <taxon>Viridiplantae</taxon>
        <taxon>Chlorophyta</taxon>
        <taxon>core chlorophytes</taxon>
        <taxon>Chlorophyceae</taxon>
        <taxon>CS clade</taxon>
        <taxon>Chlamydomonadales</taxon>
        <taxon>Dunaliellaceae</taxon>
        <taxon>Dunaliella</taxon>
    </lineage>
</organism>
<feature type="compositionally biased region" description="Polar residues" evidence="1">
    <location>
        <begin position="516"/>
        <end position="550"/>
    </location>
</feature>
<feature type="compositionally biased region" description="Low complexity" evidence="1">
    <location>
        <begin position="651"/>
        <end position="671"/>
    </location>
</feature>
<feature type="compositionally biased region" description="Low complexity" evidence="1">
    <location>
        <begin position="848"/>
        <end position="859"/>
    </location>
</feature>
<feature type="region of interest" description="Disordered" evidence="1">
    <location>
        <begin position="46"/>
        <end position="551"/>
    </location>
</feature>
<proteinExistence type="predicted"/>
<feature type="compositionally biased region" description="Pro residues" evidence="1">
    <location>
        <begin position="739"/>
        <end position="754"/>
    </location>
</feature>
<name>A0ABQ7GZK3_DUNSA</name>
<feature type="compositionally biased region" description="Low complexity" evidence="1">
    <location>
        <begin position="801"/>
        <end position="831"/>
    </location>
</feature>
<feature type="compositionally biased region" description="Polar residues" evidence="1">
    <location>
        <begin position="263"/>
        <end position="288"/>
    </location>
</feature>
<feature type="compositionally biased region" description="Low complexity" evidence="1">
    <location>
        <begin position="294"/>
        <end position="305"/>
    </location>
</feature>
<feature type="compositionally biased region" description="Polar residues" evidence="1">
    <location>
        <begin position="465"/>
        <end position="490"/>
    </location>
</feature>
<feature type="region of interest" description="Disordered" evidence="1">
    <location>
        <begin position="779"/>
        <end position="879"/>
    </location>
</feature>
<feature type="compositionally biased region" description="Low complexity" evidence="1">
    <location>
        <begin position="322"/>
        <end position="334"/>
    </location>
</feature>
<protein>
    <submittedName>
        <fullName evidence="2">Uncharacterized protein</fullName>
    </submittedName>
</protein>